<evidence type="ECO:0000313" key="1">
    <source>
        <dbReference type="EMBL" id="CAJ1946852.1"/>
    </source>
</evidence>
<sequence>MEILRIDFPKFSVEYHKFFEDESLCLCQKPENYEVAWIFLISQHNFGDSNGEHSSKYSRGSNFIILLSHKRKHATVLIALRAEIQAFVKAFMFS</sequence>
<proteinExistence type="predicted"/>
<evidence type="ECO:0000313" key="2">
    <source>
        <dbReference type="Proteomes" id="UP001189624"/>
    </source>
</evidence>
<keyword evidence="2" id="KW-1185">Reference proteome</keyword>
<dbReference type="EMBL" id="OY731401">
    <property type="protein sequence ID" value="CAJ1946852.1"/>
    <property type="molecule type" value="Genomic_DNA"/>
</dbReference>
<accession>A0AA86SEA8</accession>
<organism evidence="1 2">
    <name type="scientific">Sphenostylis stenocarpa</name>
    <dbReference type="NCBI Taxonomy" id="92480"/>
    <lineage>
        <taxon>Eukaryota</taxon>
        <taxon>Viridiplantae</taxon>
        <taxon>Streptophyta</taxon>
        <taxon>Embryophyta</taxon>
        <taxon>Tracheophyta</taxon>
        <taxon>Spermatophyta</taxon>
        <taxon>Magnoliopsida</taxon>
        <taxon>eudicotyledons</taxon>
        <taxon>Gunneridae</taxon>
        <taxon>Pentapetalae</taxon>
        <taxon>rosids</taxon>
        <taxon>fabids</taxon>
        <taxon>Fabales</taxon>
        <taxon>Fabaceae</taxon>
        <taxon>Papilionoideae</taxon>
        <taxon>50 kb inversion clade</taxon>
        <taxon>NPAAA clade</taxon>
        <taxon>indigoferoid/millettioid clade</taxon>
        <taxon>Phaseoleae</taxon>
        <taxon>Sphenostylis</taxon>
    </lineage>
</organism>
<dbReference type="Gramene" id="rna-AYBTSS11_LOCUS12350">
    <property type="protein sequence ID" value="CAJ1946852.1"/>
    <property type="gene ID" value="gene-AYBTSS11_LOCUS12350"/>
</dbReference>
<gene>
    <name evidence="1" type="ORF">AYBTSS11_LOCUS12350</name>
</gene>
<reference evidence="1" key="1">
    <citation type="submission" date="2023-10" db="EMBL/GenBank/DDBJ databases">
        <authorList>
            <person name="Domelevo Entfellner J.-B."/>
        </authorList>
    </citation>
    <scope>NUCLEOTIDE SEQUENCE</scope>
</reference>
<protein>
    <submittedName>
        <fullName evidence="1">Uncharacterized protein</fullName>
    </submittedName>
</protein>
<name>A0AA86SEA8_9FABA</name>
<dbReference type="Proteomes" id="UP001189624">
    <property type="component" value="Chromosome 4"/>
</dbReference>
<dbReference type="AlphaFoldDB" id="A0AA86SEA8"/>